<reference evidence="1" key="2">
    <citation type="submission" date="2021-04" db="EMBL/GenBank/DDBJ databases">
        <authorList>
            <person name="Gilroy R."/>
        </authorList>
    </citation>
    <scope>NUCLEOTIDE SEQUENCE</scope>
    <source>
        <strain evidence="1">ChiSxjej6B18-287</strain>
    </source>
</reference>
<dbReference type="AlphaFoldDB" id="A0A9D2N3N4"/>
<accession>A0A9D2N3N4</accession>
<dbReference type="EMBL" id="DWWV01000018">
    <property type="protein sequence ID" value="HJC09386.1"/>
    <property type="molecule type" value="Genomic_DNA"/>
</dbReference>
<proteinExistence type="predicted"/>
<evidence type="ECO:0000313" key="1">
    <source>
        <dbReference type="EMBL" id="HJC09386.1"/>
    </source>
</evidence>
<reference evidence="1" key="1">
    <citation type="journal article" date="2021" name="PeerJ">
        <title>Extensive microbial diversity within the chicken gut microbiome revealed by metagenomics and culture.</title>
        <authorList>
            <person name="Gilroy R."/>
            <person name="Ravi A."/>
            <person name="Getino M."/>
            <person name="Pursley I."/>
            <person name="Horton D.L."/>
            <person name="Alikhan N.F."/>
            <person name="Baker D."/>
            <person name="Gharbi K."/>
            <person name="Hall N."/>
            <person name="Watson M."/>
            <person name="Adriaenssens E.M."/>
            <person name="Foster-Nyarko E."/>
            <person name="Jarju S."/>
            <person name="Secka A."/>
            <person name="Antonio M."/>
            <person name="Oren A."/>
            <person name="Chaudhuri R.R."/>
            <person name="La Ragione R."/>
            <person name="Hildebrand F."/>
            <person name="Pallen M.J."/>
        </authorList>
    </citation>
    <scope>NUCLEOTIDE SEQUENCE</scope>
    <source>
        <strain evidence="1">ChiSxjej6B18-287</strain>
    </source>
</reference>
<name>A0A9D2N3N4_9FIRM</name>
<sequence length="71" mass="8419">MTEKKNNRLQIRNSTVEFNDAEILQDKGKVTAAIAIAFAESEFEQYRIIQDRLPINLFYKIPPFLYCFQKF</sequence>
<protein>
    <submittedName>
        <fullName evidence="1">Uncharacterized protein</fullName>
    </submittedName>
</protein>
<dbReference type="Proteomes" id="UP000823893">
    <property type="component" value="Unassembled WGS sequence"/>
</dbReference>
<organism evidence="1 2">
    <name type="scientific">Candidatus Blautia merdigallinarum</name>
    <dbReference type="NCBI Taxonomy" id="2838495"/>
    <lineage>
        <taxon>Bacteria</taxon>
        <taxon>Bacillati</taxon>
        <taxon>Bacillota</taxon>
        <taxon>Clostridia</taxon>
        <taxon>Lachnospirales</taxon>
        <taxon>Lachnospiraceae</taxon>
        <taxon>Blautia</taxon>
    </lineage>
</organism>
<comment type="caution">
    <text evidence="1">The sequence shown here is derived from an EMBL/GenBank/DDBJ whole genome shotgun (WGS) entry which is preliminary data.</text>
</comment>
<evidence type="ECO:0000313" key="2">
    <source>
        <dbReference type="Proteomes" id="UP000823893"/>
    </source>
</evidence>
<gene>
    <name evidence="1" type="ORF">H9935_01015</name>
</gene>